<dbReference type="PANTHER" id="PTHR34598:SF3">
    <property type="entry name" value="OXIDOREDUCTASE AN1597"/>
    <property type="match status" value="1"/>
</dbReference>
<sequence>MNSQDGHRHAEARRRDVKTTLNYWEPQPGNKVRTDFRKPGAETSYDERENNQLPTPVTIHDVRGHESTFTLEQNGFQYVPDRAPDFSHCRSEEEISAILDAST</sequence>
<dbReference type="EMBL" id="CP090169">
    <property type="protein sequence ID" value="UJO20334.1"/>
    <property type="molecule type" value="Genomic_DNA"/>
</dbReference>
<dbReference type="RefSeq" id="XP_047764700.1">
    <property type="nucleotide sequence ID" value="XM_047909403.1"/>
</dbReference>
<evidence type="ECO:0000256" key="2">
    <source>
        <dbReference type="ARBA" id="ARBA00023604"/>
    </source>
</evidence>
<evidence type="ECO:0000313" key="4">
    <source>
        <dbReference type="EMBL" id="UJO20334.1"/>
    </source>
</evidence>
<evidence type="ECO:0000313" key="5">
    <source>
        <dbReference type="Proteomes" id="UP000756132"/>
    </source>
</evidence>
<dbReference type="GO" id="GO:0016491">
    <property type="term" value="F:oxidoreductase activity"/>
    <property type="evidence" value="ECO:0007669"/>
    <property type="project" value="UniProtKB-KW"/>
</dbReference>
<feature type="compositionally biased region" description="Basic and acidic residues" evidence="3">
    <location>
        <begin position="1"/>
        <end position="18"/>
    </location>
</feature>
<dbReference type="AlphaFoldDB" id="A0A9Q8URZ9"/>
<feature type="compositionally biased region" description="Basic and acidic residues" evidence="3">
    <location>
        <begin position="32"/>
        <end position="50"/>
    </location>
</feature>
<feature type="region of interest" description="Disordered" evidence="3">
    <location>
        <begin position="1"/>
        <end position="52"/>
    </location>
</feature>
<keyword evidence="1" id="KW-0560">Oxidoreductase</keyword>
<dbReference type="Proteomes" id="UP000756132">
    <property type="component" value="Chromosome 7"/>
</dbReference>
<reference evidence="4" key="1">
    <citation type="submission" date="2021-12" db="EMBL/GenBank/DDBJ databases">
        <authorList>
            <person name="Zaccaron A."/>
            <person name="Stergiopoulos I."/>
        </authorList>
    </citation>
    <scope>NUCLEOTIDE SEQUENCE</scope>
    <source>
        <strain evidence="4">Race5_Kim</strain>
    </source>
</reference>
<accession>A0A9Q8URZ9</accession>
<reference evidence="4" key="2">
    <citation type="journal article" date="2022" name="Microb. Genom.">
        <title>A chromosome-scale genome assembly of the tomato pathogen Cladosporium fulvum reveals a compartmentalized genome architecture and the presence of a dispensable chromosome.</title>
        <authorList>
            <person name="Zaccaron A.Z."/>
            <person name="Chen L.H."/>
            <person name="Samaras A."/>
            <person name="Stergiopoulos I."/>
        </authorList>
    </citation>
    <scope>NUCLEOTIDE SEQUENCE</scope>
    <source>
        <strain evidence="4">Race5_Kim</strain>
    </source>
</reference>
<dbReference type="InterPro" id="IPR044053">
    <property type="entry name" value="AsaB-like"/>
</dbReference>
<evidence type="ECO:0000256" key="3">
    <source>
        <dbReference type="SAM" id="MobiDB-lite"/>
    </source>
</evidence>
<dbReference type="PANTHER" id="PTHR34598">
    <property type="entry name" value="BLL6449 PROTEIN"/>
    <property type="match status" value="1"/>
</dbReference>
<comment type="similarity">
    <text evidence="2">Belongs to the asaB hydroxylase/desaturase family.</text>
</comment>
<dbReference type="OrthoDB" id="412788at2759"/>
<dbReference type="KEGG" id="ffu:CLAFUR5_10255"/>
<name>A0A9Q8URZ9_PASFU</name>
<gene>
    <name evidence="4" type="ORF">CLAFUR5_10255</name>
</gene>
<organism evidence="4 5">
    <name type="scientific">Passalora fulva</name>
    <name type="common">Tomato leaf mold</name>
    <name type="synonym">Cladosporium fulvum</name>
    <dbReference type="NCBI Taxonomy" id="5499"/>
    <lineage>
        <taxon>Eukaryota</taxon>
        <taxon>Fungi</taxon>
        <taxon>Dikarya</taxon>
        <taxon>Ascomycota</taxon>
        <taxon>Pezizomycotina</taxon>
        <taxon>Dothideomycetes</taxon>
        <taxon>Dothideomycetidae</taxon>
        <taxon>Mycosphaerellales</taxon>
        <taxon>Mycosphaerellaceae</taxon>
        <taxon>Fulvia</taxon>
    </lineage>
</organism>
<evidence type="ECO:0000256" key="1">
    <source>
        <dbReference type="ARBA" id="ARBA00023002"/>
    </source>
</evidence>
<dbReference type="GeneID" id="71990133"/>
<proteinExistence type="inferred from homology"/>
<protein>
    <submittedName>
        <fullName evidence="4">Uncharacterized protein</fullName>
    </submittedName>
</protein>
<keyword evidence="5" id="KW-1185">Reference proteome</keyword>